<feature type="domain" description="Methylated-DNA-[protein]-cysteine S-methyltransferase DNA binding" evidence="9">
    <location>
        <begin position="88"/>
        <end position="167"/>
    </location>
</feature>
<dbReference type="HAMAP" id="MF_00772">
    <property type="entry name" value="OGT"/>
    <property type="match status" value="1"/>
</dbReference>
<dbReference type="GO" id="GO:0006307">
    <property type="term" value="P:DNA alkylation repair"/>
    <property type="evidence" value="ECO:0007669"/>
    <property type="project" value="UniProtKB-UniRule"/>
</dbReference>
<dbReference type="InterPro" id="IPR023546">
    <property type="entry name" value="MGMT"/>
</dbReference>
<keyword evidence="4 8" id="KW-0808">Transferase</keyword>
<sequence length="178" mass="19903">MNKTIQIQHYHSPCGDLILGSYGNELCLCNWVIEKHQGRVDKRLQSLLNADYATHASDITQEAARQLDEYFGRKRTVFDIPLLFAGTDFQKKVWRALLEIPYGQTLSYGEMARRLGLPNAVRAVANANGANAISIFAPCHRVIGSNRSLTGYGGGIEAKKFLLELEQERTLGVFPCFL</sequence>
<keyword evidence="6 8" id="KW-0234">DNA repair</keyword>
<dbReference type="Pfam" id="PF01035">
    <property type="entry name" value="DNA_binding_1"/>
    <property type="match status" value="1"/>
</dbReference>
<comment type="miscellaneous">
    <text evidence="8">This enzyme catalyzes only one turnover and therefore is not strictly catalytic. According to one definition, an enzyme is a biocatalyst that acts repeatedly and over many reaction cycles.</text>
</comment>
<comment type="similarity">
    <text evidence="2 8">Belongs to the MGMT family.</text>
</comment>
<dbReference type="NCBIfam" id="TIGR00589">
    <property type="entry name" value="ogt"/>
    <property type="match status" value="1"/>
</dbReference>
<evidence type="ECO:0000256" key="1">
    <source>
        <dbReference type="ARBA" id="ARBA00001286"/>
    </source>
</evidence>
<name>A0A9D1KCN6_9BACT</name>
<dbReference type="PANTHER" id="PTHR10815">
    <property type="entry name" value="METHYLATED-DNA--PROTEIN-CYSTEINE METHYLTRANSFERASE"/>
    <property type="match status" value="1"/>
</dbReference>
<dbReference type="CDD" id="cd06445">
    <property type="entry name" value="ATase"/>
    <property type="match status" value="1"/>
</dbReference>
<evidence type="ECO:0000256" key="2">
    <source>
        <dbReference type="ARBA" id="ARBA00008711"/>
    </source>
</evidence>
<reference evidence="10" key="2">
    <citation type="journal article" date="2021" name="PeerJ">
        <title>Extensive microbial diversity within the chicken gut microbiome revealed by metagenomics and culture.</title>
        <authorList>
            <person name="Gilroy R."/>
            <person name="Ravi A."/>
            <person name="Getino M."/>
            <person name="Pursley I."/>
            <person name="Horton D.L."/>
            <person name="Alikhan N.F."/>
            <person name="Baker D."/>
            <person name="Gharbi K."/>
            <person name="Hall N."/>
            <person name="Watson M."/>
            <person name="Adriaenssens E.M."/>
            <person name="Foster-Nyarko E."/>
            <person name="Jarju S."/>
            <person name="Secka A."/>
            <person name="Antonio M."/>
            <person name="Oren A."/>
            <person name="Chaudhuri R.R."/>
            <person name="La Ragione R."/>
            <person name="Hildebrand F."/>
            <person name="Pallen M.J."/>
        </authorList>
    </citation>
    <scope>NUCLEOTIDE SEQUENCE</scope>
    <source>
        <strain evidence="10">21143</strain>
    </source>
</reference>
<evidence type="ECO:0000313" key="10">
    <source>
        <dbReference type="EMBL" id="HIT39628.1"/>
    </source>
</evidence>
<reference evidence="10" key="1">
    <citation type="submission" date="2020-10" db="EMBL/GenBank/DDBJ databases">
        <authorList>
            <person name="Gilroy R."/>
        </authorList>
    </citation>
    <scope>NUCLEOTIDE SEQUENCE</scope>
    <source>
        <strain evidence="10">21143</strain>
    </source>
</reference>
<comment type="subcellular location">
    <subcellularLocation>
        <location evidence="8">Cytoplasm</location>
    </subcellularLocation>
</comment>
<comment type="function">
    <text evidence="8">Involved in the cellular defense against the biological effects of O6-methylguanine (O6-MeG) and O4-methylthymine (O4-MeT) in DNA. Repairs the methylated nucleobase in DNA by stoichiometrically transferring the methyl group to a cysteine residue in the enzyme. This is a suicide reaction: the enzyme is irreversibly inactivated.</text>
</comment>
<dbReference type="GO" id="GO:0005737">
    <property type="term" value="C:cytoplasm"/>
    <property type="evidence" value="ECO:0007669"/>
    <property type="project" value="UniProtKB-SubCell"/>
</dbReference>
<keyword evidence="8" id="KW-0963">Cytoplasm</keyword>
<comment type="caution">
    <text evidence="10">The sequence shown here is derived from an EMBL/GenBank/DDBJ whole genome shotgun (WGS) entry which is preliminary data.</text>
</comment>
<accession>A0A9D1KCN6</accession>
<dbReference type="EC" id="2.1.1.63" evidence="8"/>
<dbReference type="Proteomes" id="UP000886722">
    <property type="component" value="Unassembled WGS sequence"/>
</dbReference>
<evidence type="ECO:0000256" key="6">
    <source>
        <dbReference type="ARBA" id="ARBA00023204"/>
    </source>
</evidence>
<dbReference type="InterPro" id="IPR036631">
    <property type="entry name" value="MGMT_N_sf"/>
</dbReference>
<dbReference type="GO" id="GO:0032259">
    <property type="term" value="P:methylation"/>
    <property type="evidence" value="ECO:0007669"/>
    <property type="project" value="UniProtKB-KW"/>
</dbReference>
<dbReference type="Gene3D" id="3.30.160.70">
    <property type="entry name" value="Methylated DNA-protein cysteine methyltransferase domain"/>
    <property type="match status" value="1"/>
</dbReference>
<dbReference type="EMBL" id="DVKT01000047">
    <property type="protein sequence ID" value="HIT39628.1"/>
    <property type="molecule type" value="Genomic_DNA"/>
</dbReference>
<keyword evidence="3 8" id="KW-0489">Methyltransferase</keyword>
<feature type="active site" description="Nucleophile; methyl group acceptor" evidence="8">
    <location>
        <position position="139"/>
    </location>
</feature>
<evidence type="ECO:0000256" key="8">
    <source>
        <dbReference type="HAMAP-Rule" id="MF_00772"/>
    </source>
</evidence>
<dbReference type="AlphaFoldDB" id="A0A9D1KCN6"/>
<evidence type="ECO:0000256" key="5">
    <source>
        <dbReference type="ARBA" id="ARBA00022763"/>
    </source>
</evidence>
<gene>
    <name evidence="10" type="ORF">IAD06_06285</name>
</gene>
<evidence type="ECO:0000256" key="7">
    <source>
        <dbReference type="ARBA" id="ARBA00049348"/>
    </source>
</evidence>
<comment type="catalytic activity">
    <reaction evidence="7 8">
        <text>a 6-O-methyl-2'-deoxyguanosine in DNA + L-cysteinyl-[protein] = S-methyl-L-cysteinyl-[protein] + a 2'-deoxyguanosine in DNA</text>
        <dbReference type="Rhea" id="RHEA:24000"/>
        <dbReference type="Rhea" id="RHEA-COMP:10131"/>
        <dbReference type="Rhea" id="RHEA-COMP:10132"/>
        <dbReference type="Rhea" id="RHEA-COMP:11367"/>
        <dbReference type="Rhea" id="RHEA-COMP:11368"/>
        <dbReference type="ChEBI" id="CHEBI:29950"/>
        <dbReference type="ChEBI" id="CHEBI:82612"/>
        <dbReference type="ChEBI" id="CHEBI:85445"/>
        <dbReference type="ChEBI" id="CHEBI:85448"/>
        <dbReference type="EC" id="2.1.1.63"/>
    </reaction>
</comment>
<comment type="catalytic activity">
    <reaction evidence="1 8">
        <text>a 4-O-methyl-thymidine in DNA + L-cysteinyl-[protein] = a thymidine in DNA + S-methyl-L-cysteinyl-[protein]</text>
        <dbReference type="Rhea" id="RHEA:53428"/>
        <dbReference type="Rhea" id="RHEA-COMP:10131"/>
        <dbReference type="Rhea" id="RHEA-COMP:10132"/>
        <dbReference type="Rhea" id="RHEA-COMP:13555"/>
        <dbReference type="Rhea" id="RHEA-COMP:13556"/>
        <dbReference type="ChEBI" id="CHEBI:29950"/>
        <dbReference type="ChEBI" id="CHEBI:82612"/>
        <dbReference type="ChEBI" id="CHEBI:137386"/>
        <dbReference type="ChEBI" id="CHEBI:137387"/>
        <dbReference type="EC" id="2.1.1.63"/>
    </reaction>
</comment>
<dbReference type="FunFam" id="1.10.10.10:FF:000214">
    <property type="entry name" value="Methylated-DNA--protein-cysteine methyltransferase"/>
    <property type="match status" value="1"/>
</dbReference>
<evidence type="ECO:0000313" key="11">
    <source>
        <dbReference type="Proteomes" id="UP000886722"/>
    </source>
</evidence>
<dbReference type="InterPro" id="IPR014048">
    <property type="entry name" value="MethylDNA_cys_MeTrfase_DNA-bd"/>
</dbReference>
<keyword evidence="5 8" id="KW-0227">DNA damage</keyword>
<proteinExistence type="inferred from homology"/>
<dbReference type="InterPro" id="IPR036388">
    <property type="entry name" value="WH-like_DNA-bd_sf"/>
</dbReference>
<dbReference type="SUPFAM" id="SSF46767">
    <property type="entry name" value="Methylated DNA-protein cysteine methyltransferase, C-terminal domain"/>
    <property type="match status" value="1"/>
</dbReference>
<organism evidence="10 11">
    <name type="scientific">Candidatus Caccoplasma intestinavium</name>
    <dbReference type="NCBI Taxonomy" id="2840716"/>
    <lineage>
        <taxon>Bacteria</taxon>
        <taxon>Pseudomonadati</taxon>
        <taxon>Bacteroidota</taxon>
        <taxon>Bacteroidia</taxon>
        <taxon>Bacteroidales</taxon>
        <taxon>Bacteroidaceae</taxon>
        <taxon>Bacteroidaceae incertae sedis</taxon>
        <taxon>Candidatus Caccoplasma</taxon>
    </lineage>
</organism>
<dbReference type="Gene3D" id="1.10.10.10">
    <property type="entry name" value="Winged helix-like DNA-binding domain superfamily/Winged helix DNA-binding domain"/>
    <property type="match status" value="1"/>
</dbReference>
<dbReference type="InterPro" id="IPR036217">
    <property type="entry name" value="MethylDNA_cys_MeTrfase_DNAb"/>
</dbReference>
<evidence type="ECO:0000259" key="9">
    <source>
        <dbReference type="Pfam" id="PF01035"/>
    </source>
</evidence>
<dbReference type="SUPFAM" id="SSF53155">
    <property type="entry name" value="Methylated DNA-protein cysteine methyltransferase domain"/>
    <property type="match status" value="1"/>
</dbReference>
<dbReference type="GO" id="GO:0003908">
    <property type="term" value="F:methylated-DNA-[protein]-cysteine S-methyltransferase activity"/>
    <property type="evidence" value="ECO:0007669"/>
    <property type="project" value="UniProtKB-UniRule"/>
</dbReference>
<dbReference type="PANTHER" id="PTHR10815:SF5">
    <property type="entry name" value="METHYLATED-DNA--PROTEIN-CYSTEINE METHYLTRANSFERASE"/>
    <property type="match status" value="1"/>
</dbReference>
<evidence type="ECO:0000256" key="4">
    <source>
        <dbReference type="ARBA" id="ARBA00022679"/>
    </source>
</evidence>
<protein>
    <recommendedName>
        <fullName evidence="8">Methylated-DNA--protein-cysteine methyltransferase</fullName>
        <ecNumber evidence="8">2.1.1.63</ecNumber>
    </recommendedName>
    <alternativeName>
        <fullName evidence="8">6-O-methylguanine-DNA methyltransferase</fullName>
        <shortName evidence="8">MGMT</shortName>
    </alternativeName>
    <alternativeName>
        <fullName evidence="8">O-6-methylguanine-DNA-alkyltransferase</fullName>
    </alternativeName>
</protein>
<evidence type="ECO:0000256" key="3">
    <source>
        <dbReference type="ARBA" id="ARBA00022603"/>
    </source>
</evidence>